<evidence type="ECO:0008006" key="3">
    <source>
        <dbReference type="Google" id="ProtNLM"/>
    </source>
</evidence>
<protein>
    <recommendedName>
        <fullName evidence="3">Helix-hairpin-helix domain-containing protein</fullName>
    </recommendedName>
</protein>
<evidence type="ECO:0000313" key="1">
    <source>
        <dbReference type="EMBL" id="MFC1458773.1"/>
    </source>
</evidence>
<gene>
    <name evidence="1" type="ORF">ACETIH_19155</name>
</gene>
<evidence type="ECO:0000313" key="2">
    <source>
        <dbReference type="Proteomes" id="UP001593940"/>
    </source>
</evidence>
<reference evidence="1 2" key="1">
    <citation type="submission" date="2024-09" db="EMBL/GenBank/DDBJ databases">
        <title>Nodulacao em especies de Leguminosae Basais da Amazonia e Caracterizacao dos Rizobios e Bacterias Associadas aos Nodulos.</title>
        <authorList>
            <person name="Jambeiro I.C.A."/>
            <person name="Lopes I.S."/>
            <person name="Aguiar E.R.G.R."/>
            <person name="Santos A.F.J."/>
            <person name="Dos Santos J.M.F."/>
            <person name="Gross E."/>
        </authorList>
    </citation>
    <scope>NUCLEOTIDE SEQUENCE [LARGE SCALE GENOMIC DNA]</scope>
    <source>
        <strain evidence="1 2">BRUESC1165</strain>
    </source>
</reference>
<dbReference type="Proteomes" id="UP001593940">
    <property type="component" value="Unassembled WGS sequence"/>
</dbReference>
<dbReference type="RefSeq" id="WP_377030622.1">
    <property type="nucleotide sequence ID" value="NZ_JBHOMY010000078.1"/>
</dbReference>
<organism evidence="1 2">
    <name type="scientific">Microvirga arabica</name>
    <dbReference type="NCBI Taxonomy" id="1128671"/>
    <lineage>
        <taxon>Bacteria</taxon>
        <taxon>Pseudomonadati</taxon>
        <taxon>Pseudomonadota</taxon>
        <taxon>Alphaproteobacteria</taxon>
        <taxon>Hyphomicrobiales</taxon>
        <taxon>Methylobacteriaceae</taxon>
        <taxon>Microvirga</taxon>
    </lineage>
</organism>
<accession>A0ABV6YBW0</accession>
<keyword evidence="2" id="KW-1185">Reference proteome</keyword>
<comment type="caution">
    <text evidence="1">The sequence shown here is derived from an EMBL/GenBank/DDBJ whole genome shotgun (WGS) entry which is preliminary data.</text>
</comment>
<dbReference type="EMBL" id="JBHOMY010000078">
    <property type="protein sequence ID" value="MFC1458773.1"/>
    <property type="molecule type" value="Genomic_DNA"/>
</dbReference>
<proteinExistence type="predicted"/>
<sequence length="122" mass="14029">MPHKDLFPIELMGHHVQASIREHFGGRCPSNSEMANIPDNELLKLPGVGALTIRKIHMLIQGGIRSSSAMTELSDAELLQEHKRQLTRLSELRDEFKRREGEFKRRLRAIRLELRVRGLSPK</sequence>
<name>A0ABV6YBW0_9HYPH</name>